<dbReference type="PANTHER" id="PTHR31639">
    <property type="entry name" value="F-BOX PROTEIN-LIKE"/>
    <property type="match status" value="1"/>
</dbReference>
<keyword evidence="2" id="KW-1185">Reference proteome</keyword>
<organism evidence="1 2">
    <name type="scientific">Solanum pinnatisectum</name>
    <name type="common">tansyleaf nightshade</name>
    <dbReference type="NCBI Taxonomy" id="50273"/>
    <lineage>
        <taxon>Eukaryota</taxon>
        <taxon>Viridiplantae</taxon>
        <taxon>Streptophyta</taxon>
        <taxon>Embryophyta</taxon>
        <taxon>Tracheophyta</taxon>
        <taxon>Spermatophyta</taxon>
        <taxon>Magnoliopsida</taxon>
        <taxon>eudicotyledons</taxon>
        <taxon>Gunneridae</taxon>
        <taxon>Pentapetalae</taxon>
        <taxon>asterids</taxon>
        <taxon>lamiids</taxon>
        <taxon>Solanales</taxon>
        <taxon>Solanaceae</taxon>
        <taxon>Solanoideae</taxon>
        <taxon>Solaneae</taxon>
        <taxon>Solanum</taxon>
    </lineage>
</organism>
<dbReference type="SUPFAM" id="SSF81383">
    <property type="entry name" value="F-box domain"/>
    <property type="match status" value="1"/>
</dbReference>
<evidence type="ECO:0000313" key="2">
    <source>
        <dbReference type="Proteomes" id="UP001311915"/>
    </source>
</evidence>
<dbReference type="InterPro" id="IPR036047">
    <property type="entry name" value="F-box-like_dom_sf"/>
</dbReference>
<dbReference type="AlphaFoldDB" id="A0AAV9LM81"/>
<comment type="caution">
    <text evidence="1">The sequence shown here is derived from an EMBL/GenBank/DDBJ whole genome shotgun (WGS) entry which is preliminary data.</text>
</comment>
<gene>
    <name evidence="1" type="ORF">R3W88_031734</name>
</gene>
<reference evidence="1 2" key="1">
    <citation type="submission" date="2023-10" db="EMBL/GenBank/DDBJ databases">
        <title>Genome-Wide Identification Analysis in wild type Solanum Pinnatisectum Reveals Some Genes Defensing Phytophthora Infestans.</title>
        <authorList>
            <person name="Sun C."/>
        </authorList>
    </citation>
    <scope>NUCLEOTIDE SEQUENCE [LARGE SCALE GENOMIC DNA]</scope>
    <source>
        <strain evidence="1">LQN</strain>
        <tissue evidence="1">Leaf</tissue>
    </source>
</reference>
<protein>
    <submittedName>
        <fullName evidence="1">Uncharacterized protein</fullName>
    </submittedName>
</protein>
<sequence>MSNQDKFSGNSKSLLIENSPEEKAKIETECEEIDRISQLCDALIAKILSRLSITDAFITTILSKHWQCFWNCIDNIVYEEEYGRSASSIVYKFISLTDNVLPLLSYSTIKKLSLSFVFRYDDGLSYLPKIDKWLEFVIFFLQDEHIKQIMSNCPQLECLKLHEFCGFNRLHMTSPKCRRLELIHHGHSCRDWYSIEGDIYFFEIVAPYVEHLTISGVFNYMKIKLRDFSSLNHANLDLYCDENIVKDLLVSACCANELILSSWLIKLTISSYISKLSSPLLDNLLRSTPKLENFMIFPNMTYEDKEIDLLEDKKYLSFEENIFKVSLQNFKNAKVMLLCSGTLTSDATKFDQFSKFLLEHAINSEKLVIVPVVLLIP</sequence>
<dbReference type="Proteomes" id="UP001311915">
    <property type="component" value="Unassembled WGS sequence"/>
</dbReference>
<evidence type="ECO:0000313" key="1">
    <source>
        <dbReference type="EMBL" id="KAK4726817.1"/>
    </source>
</evidence>
<accession>A0AAV9LM81</accession>
<dbReference type="EMBL" id="JAWPEI010000005">
    <property type="protein sequence ID" value="KAK4726817.1"/>
    <property type="molecule type" value="Genomic_DNA"/>
</dbReference>
<dbReference type="PANTHER" id="PTHR31639:SF217">
    <property type="entry name" value="F-BOX DOMAIN-CONTAINING PROTEIN"/>
    <property type="match status" value="1"/>
</dbReference>
<name>A0AAV9LM81_9SOLN</name>
<proteinExistence type="predicted"/>